<keyword evidence="3" id="KW-1185">Reference proteome</keyword>
<feature type="region of interest" description="Disordered" evidence="1">
    <location>
        <begin position="114"/>
        <end position="147"/>
    </location>
</feature>
<evidence type="ECO:0008006" key="4">
    <source>
        <dbReference type="Google" id="ProtNLM"/>
    </source>
</evidence>
<name>A0A840G3P3_RHOTE</name>
<evidence type="ECO:0000313" key="3">
    <source>
        <dbReference type="Proteomes" id="UP000587070"/>
    </source>
</evidence>
<organism evidence="2 3">
    <name type="scientific">Rhodocyclus tenuis</name>
    <name type="common">Rhodospirillum tenue</name>
    <dbReference type="NCBI Taxonomy" id="1066"/>
    <lineage>
        <taxon>Bacteria</taxon>
        <taxon>Pseudomonadati</taxon>
        <taxon>Pseudomonadota</taxon>
        <taxon>Betaproteobacteria</taxon>
        <taxon>Rhodocyclales</taxon>
        <taxon>Rhodocyclaceae</taxon>
        <taxon>Rhodocyclus</taxon>
    </lineage>
</organism>
<dbReference type="AlphaFoldDB" id="A0A840G3P3"/>
<gene>
    <name evidence="2" type="ORF">GGD90_003440</name>
</gene>
<proteinExistence type="predicted"/>
<dbReference type="RefSeq" id="WP_153116262.1">
    <property type="nucleotide sequence ID" value="NZ_SSSP01000007.1"/>
</dbReference>
<dbReference type="Proteomes" id="UP000587070">
    <property type="component" value="Unassembled WGS sequence"/>
</dbReference>
<accession>A0A840G3P3</accession>
<comment type="caution">
    <text evidence="2">The sequence shown here is derived from an EMBL/GenBank/DDBJ whole genome shotgun (WGS) entry which is preliminary data.</text>
</comment>
<protein>
    <recommendedName>
        <fullName evidence="4">Helix-turn-helix domain-containing protein</fullName>
    </recommendedName>
</protein>
<reference evidence="2 3" key="1">
    <citation type="submission" date="2020-08" db="EMBL/GenBank/DDBJ databases">
        <title>Genome sequencing of Purple Non-Sulfur Bacteria from various extreme environments.</title>
        <authorList>
            <person name="Mayer M."/>
        </authorList>
    </citation>
    <scope>NUCLEOTIDE SEQUENCE [LARGE SCALE GENOMIC DNA]</scope>
    <source>
        <strain evidence="2 3">2761</strain>
    </source>
</reference>
<evidence type="ECO:0000313" key="2">
    <source>
        <dbReference type="EMBL" id="MBB4249037.1"/>
    </source>
</evidence>
<evidence type="ECO:0000256" key="1">
    <source>
        <dbReference type="SAM" id="MobiDB-lite"/>
    </source>
</evidence>
<dbReference type="EMBL" id="JACIGE010000017">
    <property type="protein sequence ID" value="MBB4249037.1"/>
    <property type="molecule type" value="Genomic_DNA"/>
</dbReference>
<sequence>MTELSRAEVVAIAAEAVRLYAATETLVAETLGENQRAARQSLTTPEILDVRQVAEILRCDADTAAKRLNNGDLPGLKFSHSWIIPASVFYERLAEMAKEEAAKRRQITLEEAEARRRLSTATTLPPPVAADVAPKRRGRQRFRPPGF</sequence>
<dbReference type="OrthoDB" id="9800023at2"/>
<feature type="compositionally biased region" description="Basic residues" evidence="1">
    <location>
        <begin position="135"/>
        <end position="147"/>
    </location>
</feature>